<feature type="transmembrane region" description="Helical" evidence="1">
    <location>
        <begin position="116"/>
        <end position="143"/>
    </location>
</feature>
<accession>A0A915DNL6</accession>
<reference evidence="3" key="1">
    <citation type="submission" date="2022-11" db="UniProtKB">
        <authorList>
            <consortium name="WormBaseParasite"/>
        </authorList>
    </citation>
    <scope>IDENTIFICATION</scope>
</reference>
<evidence type="ECO:0000256" key="1">
    <source>
        <dbReference type="SAM" id="Phobius"/>
    </source>
</evidence>
<keyword evidence="1" id="KW-0472">Membrane</keyword>
<organism evidence="2 3">
    <name type="scientific">Ditylenchus dipsaci</name>
    <dbReference type="NCBI Taxonomy" id="166011"/>
    <lineage>
        <taxon>Eukaryota</taxon>
        <taxon>Metazoa</taxon>
        <taxon>Ecdysozoa</taxon>
        <taxon>Nematoda</taxon>
        <taxon>Chromadorea</taxon>
        <taxon>Rhabditida</taxon>
        <taxon>Tylenchina</taxon>
        <taxon>Tylenchomorpha</taxon>
        <taxon>Sphaerularioidea</taxon>
        <taxon>Anguinidae</taxon>
        <taxon>Anguininae</taxon>
        <taxon>Ditylenchus</taxon>
    </lineage>
</organism>
<feature type="transmembrane region" description="Helical" evidence="1">
    <location>
        <begin position="39"/>
        <end position="56"/>
    </location>
</feature>
<protein>
    <submittedName>
        <fullName evidence="3">Uncharacterized protein</fullName>
    </submittedName>
</protein>
<keyword evidence="1" id="KW-0812">Transmembrane</keyword>
<dbReference type="WBParaSite" id="jg21896">
    <property type="protein sequence ID" value="jg21896"/>
    <property type="gene ID" value="jg21896"/>
</dbReference>
<feature type="transmembrane region" description="Helical" evidence="1">
    <location>
        <begin position="86"/>
        <end position="104"/>
    </location>
</feature>
<dbReference type="Proteomes" id="UP000887574">
    <property type="component" value="Unplaced"/>
</dbReference>
<proteinExistence type="predicted"/>
<keyword evidence="2" id="KW-1185">Reference proteome</keyword>
<evidence type="ECO:0000313" key="2">
    <source>
        <dbReference type="Proteomes" id="UP000887574"/>
    </source>
</evidence>
<sequence>MPLKGGANLRFAENGIVDFREDPRDRCCCNVHVETGAKIIAIAGLILCCINLLANILNNTYAIYSLGSILAVPVLAVYGSKWTWNCSWIFAIVLLGGLTLIEALQQHAYNYQSPVLFYLVILGFLLINVTVNIWFQMIVYGAYRFMRREQNQELPSTYIVQEKNYSSQ</sequence>
<keyword evidence="1" id="KW-1133">Transmembrane helix</keyword>
<feature type="transmembrane region" description="Helical" evidence="1">
    <location>
        <begin position="62"/>
        <end position="79"/>
    </location>
</feature>
<evidence type="ECO:0000313" key="3">
    <source>
        <dbReference type="WBParaSite" id="jg21896"/>
    </source>
</evidence>
<dbReference type="AlphaFoldDB" id="A0A915DNL6"/>
<name>A0A915DNL6_9BILA</name>